<dbReference type="EMBL" id="JACCEW010000008">
    <property type="protein sequence ID" value="NYT38863.1"/>
    <property type="molecule type" value="Genomic_DNA"/>
</dbReference>
<evidence type="ECO:0000313" key="1">
    <source>
        <dbReference type="EMBL" id="NYT38863.1"/>
    </source>
</evidence>
<protein>
    <recommendedName>
        <fullName evidence="3">Concanavalin A-like lectin/glucanase superfamily protein</fullName>
    </recommendedName>
</protein>
<reference evidence="1 2" key="1">
    <citation type="submission" date="2020-07" db="EMBL/GenBank/DDBJ databases">
        <title>Taxonomic revisions and descriptions of new bacterial species based on genomic comparisons in the high-G+C-content subgroup of the family Alcaligenaceae.</title>
        <authorList>
            <person name="Szabo A."/>
            <person name="Felfoldi T."/>
        </authorList>
    </citation>
    <scope>NUCLEOTIDE SEQUENCE [LARGE SCALE GENOMIC DNA]</scope>
    <source>
        <strain evidence="1 2">DSM 25264</strain>
    </source>
</reference>
<comment type="caution">
    <text evidence="1">The sequence shown here is derived from an EMBL/GenBank/DDBJ whole genome shotgun (WGS) entry which is preliminary data.</text>
</comment>
<organism evidence="1 2">
    <name type="scientific">Allopusillimonas soli</name>
    <dbReference type="NCBI Taxonomy" id="659016"/>
    <lineage>
        <taxon>Bacteria</taxon>
        <taxon>Pseudomonadati</taxon>
        <taxon>Pseudomonadota</taxon>
        <taxon>Betaproteobacteria</taxon>
        <taxon>Burkholderiales</taxon>
        <taxon>Alcaligenaceae</taxon>
        <taxon>Allopusillimonas</taxon>
    </lineage>
</organism>
<name>A0A853FFL1_9BURK</name>
<keyword evidence="2" id="KW-1185">Reference proteome</keyword>
<sequence>MPLVLRNEKGSPLTNAEVDGNFTYLDDKADSAQSAADTAQNTANLAGQAAQQAQDTADAAGQAADEAQAGVDTLAVQSAFERDNLRAMLMQSRYGDGPYPTIDWQFAGASRLDPRITFSRASADTIYNASGKLVTLGADVPAFPYDPATGRALGFRVQAQATNCLNGSGVPTEYGFVRGNITEQATFAGYKMAKYAPTAEVGEHFVEKSDANTTAVGTLNSAQMVVKPAEVTSIAIRLAGASVQWCTVDFSVSPPAISTPPPPGQGTVSATPLADGVYLLKLEGIPTAQESGRHYLRAQAQNTGDYDGTKGFWFGGFMLEQGAAKCSSYIETPSGSQGTRAADSAIIAGSDFSDWFNPSEGTFVIDAKWLSKVGTNSYLLGLSDGTTNSFLGIRINSGNTLEVGFTTGAGVQTIKWTTPALPLDLKVAVSYKEGRVAFVKDGELVGSSPFSVTTFDRAELCGLVNTQSFGAQAISKAISYYPLALSDTQLEALTS</sequence>
<dbReference type="OrthoDB" id="9157693at2"/>
<dbReference type="SUPFAM" id="SSF49899">
    <property type="entry name" value="Concanavalin A-like lectins/glucanases"/>
    <property type="match status" value="1"/>
</dbReference>
<dbReference type="Pfam" id="PF11839">
    <property type="entry name" value="Alanine_zipper"/>
    <property type="match status" value="1"/>
</dbReference>
<evidence type="ECO:0008006" key="3">
    <source>
        <dbReference type="Google" id="ProtNLM"/>
    </source>
</evidence>
<proteinExistence type="predicted"/>
<dbReference type="InterPro" id="IPR021793">
    <property type="entry name" value="Oprl"/>
</dbReference>
<gene>
    <name evidence="1" type="ORF">H0A68_18465</name>
</gene>
<evidence type="ECO:0000313" key="2">
    <source>
        <dbReference type="Proteomes" id="UP000580517"/>
    </source>
</evidence>
<dbReference type="AlphaFoldDB" id="A0A853FFL1"/>
<dbReference type="Proteomes" id="UP000580517">
    <property type="component" value="Unassembled WGS sequence"/>
</dbReference>
<accession>A0A853FFL1</accession>
<dbReference type="InterPro" id="IPR013320">
    <property type="entry name" value="ConA-like_dom_sf"/>
</dbReference>
<dbReference type="RefSeq" id="WP_129971456.1">
    <property type="nucleotide sequence ID" value="NZ_JACCEW010000008.1"/>
</dbReference>